<dbReference type="STRING" id="1077974.GOEFS_054_00150"/>
<dbReference type="RefSeq" id="WP_007317739.1">
    <property type="nucleotide sequence ID" value="NZ_BAEH01000054.1"/>
</dbReference>
<dbReference type="EMBL" id="BAEH01000054">
    <property type="protein sequence ID" value="GAB18402.1"/>
    <property type="molecule type" value="Genomic_DNA"/>
</dbReference>
<protein>
    <recommendedName>
        <fullName evidence="3">CYTH domain-containing protein</fullName>
    </recommendedName>
</protein>
<proteinExistence type="predicted"/>
<evidence type="ECO:0000313" key="1">
    <source>
        <dbReference type="EMBL" id="GAB18402.1"/>
    </source>
</evidence>
<name>H0R001_9ACTN</name>
<gene>
    <name evidence="1" type="ORF">GOEFS_054_00150</name>
</gene>
<dbReference type="AlphaFoldDB" id="H0R001"/>
<organism evidence="1 2">
    <name type="scientific">Gordonia effusa NBRC 100432</name>
    <dbReference type="NCBI Taxonomy" id="1077974"/>
    <lineage>
        <taxon>Bacteria</taxon>
        <taxon>Bacillati</taxon>
        <taxon>Actinomycetota</taxon>
        <taxon>Actinomycetes</taxon>
        <taxon>Mycobacteriales</taxon>
        <taxon>Gordoniaceae</taxon>
        <taxon>Gordonia</taxon>
    </lineage>
</organism>
<evidence type="ECO:0008006" key="3">
    <source>
        <dbReference type="Google" id="ProtNLM"/>
    </source>
</evidence>
<keyword evidence="2" id="KW-1185">Reference proteome</keyword>
<evidence type="ECO:0000313" key="2">
    <source>
        <dbReference type="Proteomes" id="UP000035034"/>
    </source>
</evidence>
<accession>H0R001</accession>
<reference evidence="1 2" key="1">
    <citation type="submission" date="2011-12" db="EMBL/GenBank/DDBJ databases">
        <title>Whole genome shotgun sequence of Gordonia effusa NBRC 100432.</title>
        <authorList>
            <person name="Yoshida I."/>
            <person name="Takarada H."/>
            <person name="Hosoyama A."/>
            <person name="Tsuchikane K."/>
            <person name="Katsumata H."/>
            <person name="Yamazaki S."/>
            <person name="Fujita N."/>
        </authorList>
    </citation>
    <scope>NUCLEOTIDE SEQUENCE [LARGE SCALE GENOMIC DNA]</scope>
    <source>
        <strain evidence="1 2">NBRC 100432</strain>
    </source>
</reference>
<dbReference type="eggNOG" id="ENOG502Z9EA">
    <property type="taxonomic scope" value="Bacteria"/>
</dbReference>
<comment type="caution">
    <text evidence="1">The sequence shown here is derived from an EMBL/GenBank/DDBJ whole genome shotgun (WGS) entry which is preliminary data.</text>
</comment>
<dbReference type="Proteomes" id="UP000035034">
    <property type="component" value="Unassembled WGS sequence"/>
</dbReference>
<sequence length="296" mass="31228">MFATLTSAPSRPARSRQSWFRSVAVAAAASFAITVAPLTAGTAEAAANATPSFEVKLNLNATALSSNAPSSAVRSKFGLGANGSARAYEYLDTDALDLNGEGWSVRLRNKDGDPLELNYKKRFAVSGTDLNGSLTTANQAGFDANETSYDAEVDWGLTRMTLSFSNDKDPGINVDGIGMPSSQNAIAAAVNKIPGKLKDWRSSNWGKTTLQASRVHGPVTSTEWSGTFEGAKSALEILPIHASGGQPAETVVELSFKAADFATAKLLRDHAIAIAQANGWLLGSDVLKTNLILTRY</sequence>